<dbReference type="InterPro" id="IPR036941">
    <property type="entry name" value="Rcpt_L-dom_sf"/>
</dbReference>
<feature type="chain" id="PRO_5013620019" description="Receptor L-domain domain-containing protein" evidence="1">
    <location>
        <begin position="20"/>
        <end position="326"/>
    </location>
</feature>
<dbReference type="SUPFAM" id="SSF52058">
    <property type="entry name" value="L domain-like"/>
    <property type="match status" value="2"/>
</dbReference>
<name>A0A2G5TEE7_9PELO</name>
<organism evidence="3 4">
    <name type="scientific">Caenorhabditis nigoni</name>
    <dbReference type="NCBI Taxonomy" id="1611254"/>
    <lineage>
        <taxon>Eukaryota</taxon>
        <taxon>Metazoa</taxon>
        <taxon>Ecdysozoa</taxon>
        <taxon>Nematoda</taxon>
        <taxon>Chromadorea</taxon>
        <taxon>Rhabditida</taxon>
        <taxon>Rhabditina</taxon>
        <taxon>Rhabditomorpha</taxon>
        <taxon>Rhabditoidea</taxon>
        <taxon>Rhabditidae</taxon>
        <taxon>Peloderinae</taxon>
        <taxon>Caenorhabditis</taxon>
    </lineage>
</organism>
<dbReference type="PANTHER" id="PTHR21662:SF59">
    <property type="entry name" value="RECEPTOR PROTEIN-TYROSINE KINASE"/>
    <property type="match status" value="1"/>
</dbReference>
<comment type="caution">
    <text evidence="3">The sequence shown here is derived from an EMBL/GenBank/DDBJ whole genome shotgun (WGS) entry which is preliminary data.</text>
</comment>
<dbReference type="AlphaFoldDB" id="A0A2G5TEE7"/>
<keyword evidence="4" id="KW-1185">Reference proteome</keyword>
<keyword evidence="1" id="KW-0732">Signal</keyword>
<evidence type="ECO:0000313" key="4">
    <source>
        <dbReference type="Proteomes" id="UP000230233"/>
    </source>
</evidence>
<dbReference type="OrthoDB" id="5868504at2759"/>
<dbReference type="InterPro" id="IPR000494">
    <property type="entry name" value="Rcpt_L-dom"/>
</dbReference>
<dbReference type="STRING" id="1611254.A0A2G5TEE7"/>
<sequence>MKMFAEVLVLSLIFRLIPADSQFEFFKSRCDLNCTFGYDHLDSESFKAFPSNCTNVCAYLSLDENSNLSENELNPVFQNVKVLYGYLNVKNTKLKDLKFLKGLEKLECDEFTNLKIEYNSEMTTIGMTNFSATNCEILISENVKLDRFDLPNLKNFYITNSNNNILPEFTAKYLSPNFCITLEEMTNFMTSRFLNFGTFNVPFCNFSTPTNELFGEKVCEIRNFTSSNFDELCKRIIGNVIIENGDEQYVNKLKNVTWIFGTVKIYKTNLTTIDFLDSLEYVTNDPDGVVGSEVRIQVKGNKNLMSAVFPNLKNHRELIFKGSVGY</sequence>
<feature type="signal peptide" evidence="1">
    <location>
        <begin position="1"/>
        <end position="19"/>
    </location>
</feature>
<dbReference type="PANTHER" id="PTHR21662">
    <property type="entry name" value="RECEPTOR PROTEIN-TYROSINE KINASE"/>
    <property type="match status" value="1"/>
</dbReference>
<dbReference type="Proteomes" id="UP000230233">
    <property type="component" value="Chromosome V"/>
</dbReference>
<dbReference type="Pfam" id="PF01030">
    <property type="entry name" value="Recep_L_domain"/>
    <property type="match status" value="2"/>
</dbReference>
<dbReference type="InterPro" id="IPR053079">
    <property type="entry name" value="SPS2_domain"/>
</dbReference>
<reference evidence="4" key="1">
    <citation type="submission" date="2017-10" db="EMBL/GenBank/DDBJ databases">
        <title>Rapid genome shrinkage in a self-fertile nematode reveals novel sperm competition proteins.</title>
        <authorList>
            <person name="Yin D."/>
            <person name="Schwarz E.M."/>
            <person name="Thomas C.G."/>
            <person name="Felde R.L."/>
            <person name="Korf I.F."/>
            <person name="Cutter A.D."/>
            <person name="Schartner C.M."/>
            <person name="Ralston E.J."/>
            <person name="Meyer B.J."/>
            <person name="Haag E.S."/>
        </authorList>
    </citation>
    <scope>NUCLEOTIDE SEQUENCE [LARGE SCALE GENOMIC DNA]</scope>
    <source>
        <strain evidence="4">JU1422</strain>
    </source>
</reference>
<dbReference type="Gene3D" id="3.80.20.20">
    <property type="entry name" value="Receptor L-domain"/>
    <property type="match status" value="2"/>
</dbReference>
<evidence type="ECO:0000256" key="1">
    <source>
        <dbReference type="SAM" id="SignalP"/>
    </source>
</evidence>
<feature type="domain" description="Receptor L-domain" evidence="2">
    <location>
        <begin position="233"/>
        <end position="315"/>
    </location>
</feature>
<dbReference type="EMBL" id="PDUG01000005">
    <property type="protein sequence ID" value="PIC25426.1"/>
    <property type="molecule type" value="Genomic_DNA"/>
</dbReference>
<feature type="domain" description="Receptor L-domain" evidence="2">
    <location>
        <begin position="52"/>
        <end position="145"/>
    </location>
</feature>
<proteinExistence type="predicted"/>
<gene>
    <name evidence="3" type="primary">Cnig_chr_V.g18365</name>
    <name evidence="3" type="ORF">B9Z55_018365</name>
</gene>
<evidence type="ECO:0000313" key="3">
    <source>
        <dbReference type="EMBL" id="PIC25426.1"/>
    </source>
</evidence>
<accession>A0A2G5TEE7</accession>
<protein>
    <recommendedName>
        <fullName evidence="2">Receptor L-domain domain-containing protein</fullName>
    </recommendedName>
</protein>
<evidence type="ECO:0000259" key="2">
    <source>
        <dbReference type="Pfam" id="PF01030"/>
    </source>
</evidence>